<name>A0ABQ9IF87_9NEOP</name>
<dbReference type="InterPro" id="IPR018097">
    <property type="entry name" value="EGF_Ca-bd_CS"/>
</dbReference>
<comment type="caution">
    <text evidence="9">The sequence shown here is derived from an EMBL/GenBank/DDBJ whole genome shotgun (WGS) entry which is preliminary data.</text>
</comment>
<dbReference type="PANTHER" id="PTHR47333">
    <property type="entry name" value="VON WILLEBRAND FACTOR C AND EGF DOMAIN-CONTAINING PROTEIN"/>
    <property type="match status" value="1"/>
</dbReference>
<evidence type="ECO:0000256" key="5">
    <source>
        <dbReference type="ARBA" id="ARBA00023157"/>
    </source>
</evidence>
<evidence type="ECO:0000256" key="3">
    <source>
        <dbReference type="ARBA" id="ARBA00022536"/>
    </source>
</evidence>
<dbReference type="PROSITE" id="PS01186">
    <property type="entry name" value="EGF_2"/>
    <property type="match status" value="1"/>
</dbReference>
<proteinExistence type="predicted"/>
<dbReference type="PANTHER" id="PTHR47333:SF4">
    <property type="entry name" value="EGF-LIKE DOMAIN-CONTAINING PROTEIN"/>
    <property type="match status" value="1"/>
</dbReference>
<evidence type="ECO:0000313" key="10">
    <source>
        <dbReference type="Proteomes" id="UP001159363"/>
    </source>
</evidence>
<dbReference type="InterPro" id="IPR000742">
    <property type="entry name" value="EGF"/>
</dbReference>
<evidence type="ECO:0000313" key="9">
    <source>
        <dbReference type="EMBL" id="KAJ8894924.1"/>
    </source>
</evidence>
<dbReference type="SMART" id="SM00179">
    <property type="entry name" value="EGF_CA"/>
    <property type="match status" value="2"/>
</dbReference>
<evidence type="ECO:0000259" key="8">
    <source>
        <dbReference type="PROSITE" id="PS50026"/>
    </source>
</evidence>
<keyword evidence="10" id="KW-1185">Reference proteome</keyword>
<dbReference type="Gene3D" id="2.10.25.10">
    <property type="entry name" value="Laminin"/>
    <property type="match status" value="2"/>
</dbReference>
<dbReference type="Proteomes" id="UP001159363">
    <property type="component" value="Chromosome 1"/>
</dbReference>
<evidence type="ECO:0000256" key="2">
    <source>
        <dbReference type="ARBA" id="ARBA00022525"/>
    </source>
</evidence>
<dbReference type="SUPFAM" id="SSF57196">
    <property type="entry name" value="EGF/Laminin"/>
    <property type="match status" value="2"/>
</dbReference>
<organism evidence="9 10">
    <name type="scientific">Dryococelus australis</name>
    <dbReference type="NCBI Taxonomy" id="614101"/>
    <lineage>
        <taxon>Eukaryota</taxon>
        <taxon>Metazoa</taxon>
        <taxon>Ecdysozoa</taxon>
        <taxon>Arthropoda</taxon>
        <taxon>Hexapoda</taxon>
        <taxon>Insecta</taxon>
        <taxon>Pterygota</taxon>
        <taxon>Neoptera</taxon>
        <taxon>Polyneoptera</taxon>
        <taxon>Phasmatodea</taxon>
        <taxon>Verophasmatodea</taxon>
        <taxon>Anareolatae</taxon>
        <taxon>Phasmatidae</taxon>
        <taxon>Eurycanthinae</taxon>
        <taxon>Dryococelus</taxon>
    </lineage>
</organism>
<protein>
    <recommendedName>
        <fullName evidence="8">EGF-like domain-containing protein</fullName>
    </recommendedName>
</protein>
<dbReference type="EMBL" id="JARBHB010000001">
    <property type="protein sequence ID" value="KAJ8894924.1"/>
    <property type="molecule type" value="Genomic_DNA"/>
</dbReference>
<feature type="domain" description="EGF-like" evidence="8">
    <location>
        <begin position="52"/>
        <end position="92"/>
    </location>
</feature>
<keyword evidence="4" id="KW-0732">Signal</keyword>
<dbReference type="SMART" id="SM00181">
    <property type="entry name" value="EGF"/>
    <property type="match status" value="2"/>
</dbReference>
<keyword evidence="2" id="KW-0964">Secreted</keyword>
<dbReference type="PROSITE" id="PS01187">
    <property type="entry name" value="EGF_CA"/>
    <property type="match status" value="1"/>
</dbReference>
<keyword evidence="6" id="KW-0325">Glycoprotein</keyword>
<comment type="subcellular location">
    <subcellularLocation>
        <location evidence="1">Secreted</location>
    </subcellularLocation>
</comment>
<accession>A0ABQ9IF87</accession>
<dbReference type="InterPro" id="IPR052080">
    <property type="entry name" value="vWF_C/EGF_Fibrillin"/>
</dbReference>
<keyword evidence="5" id="KW-1015">Disulfide bond</keyword>
<evidence type="ECO:0000256" key="4">
    <source>
        <dbReference type="ARBA" id="ARBA00022729"/>
    </source>
</evidence>
<keyword evidence="3 7" id="KW-0245">EGF-like domain</keyword>
<dbReference type="InterPro" id="IPR049883">
    <property type="entry name" value="NOTCH1_EGF-like"/>
</dbReference>
<evidence type="ECO:0000256" key="1">
    <source>
        <dbReference type="ARBA" id="ARBA00004613"/>
    </source>
</evidence>
<dbReference type="InterPro" id="IPR001881">
    <property type="entry name" value="EGF-like_Ca-bd_dom"/>
</dbReference>
<gene>
    <name evidence="9" type="ORF">PR048_000231</name>
</gene>
<reference evidence="9 10" key="1">
    <citation type="submission" date="2023-02" db="EMBL/GenBank/DDBJ databases">
        <title>LHISI_Scaffold_Assembly.</title>
        <authorList>
            <person name="Stuart O.P."/>
            <person name="Cleave R."/>
            <person name="Magrath M.J.L."/>
            <person name="Mikheyev A.S."/>
        </authorList>
    </citation>
    <scope>NUCLEOTIDE SEQUENCE [LARGE SCALE GENOMIC DNA]</scope>
    <source>
        <strain evidence="9">Daus_M_001</strain>
        <tissue evidence="9">Leg muscle</tissue>
    </source>
</reference>
<dbReference type="Pfam" id="PF14670">
    <property type="entry name" value="FXa_inhibition"/>
    <property type="match status" value="1"/>
</dbReference>
<dbReference type="PROSITE" id="PS50026">
    <property type="entry name" value="EGF_3"/>
    <property type="match status" value="1"/>
</dbReference>
<evidence type="ECO:0000256" key="6">
    <source>
        <dbReference type="ARBA" id="ARBA00023180"/>
    </source>
</evidence>
<dbReference type="Pfam" id="PF07645">
    <property type="entry name" value="EGF_CA"/>
    <property type="match status" value="1"/>
</dbReference>
<sequence length="103" mass="10769">MFGGRTDINECLLRNGHGPCQDTCTNLHGGYNCSCEGISGTRLSADNHTCEDVDECAAGTSGCSHTCISTMGRTFCLCPPGYELGPDWKTCQGASTTGLSPGR</sequence>
<evidence type="ECO:0000256" key="7">
    <source>
        <dbReference type="PROSITE-ProRule" id="PRU00076"/>
    </source>
</evidence>
<comment type="caution">
    <text evidence="7">Lacks conserved residue(s) required for the propagation of feature annotation.</text>
</comment>